<keyword evidence="3" id="KW-1185">Reference proteome</keyword>
<evidence type="ECO:0000256" key="1">
    <source>
        <dbReference type="SAM" id="MobiDB-lite"/>
    </source>
</evidence>
<reference evidence="3" key="1">
    <citation type="journal article" date="2019" name="Int. J. Syst. Evol. Microbiol.">
        <title>The Global Catalogue of Microorganisms (GCM) 10K type strain sequencing project: providing services to taxonomists for standard genome sequencing and annotation.</title>
        <authorList>
            <consortium name="The Broad Institute Genomics Platform"/>
            <consortium name="The Broad Institute Genome Sequencing Center for Infectious Disease"/>
            <person name="Wu L."/>
            <person name="Ma J."/>
        </authorList>
    </citation>
    <scope>NUCLEOTIDE SEQUENCE [LARGE SCALE GENOMIC DNA]</scope>
    <source>
        <strain evidence="3">JCM 17923</strain>
    </source>
</reference>
<protein>
    <submittedName>
        <fullName evidence="2">Uncharacterized protein</fullName>
    </submittedName>
</protein>
<sequence length="53" mass="5619">MPGFPAGTGLCEYTRQIVASKEEVEAQAAAKAAEETMPAKRPVRAGKREVSAE</sequence>
<gene>
    <name evidence="2" type="ORF">GCM10023185_04090</name>
</gene>
<dbReference type="Proteomes" id="UP001501153">
    <property type="component" value="Unassembled WGS sequence"/>
</dbReference>
<organism evidence="2 3">
    <name type="scientific">Hymenobacter saemangeumensis</name>
    <dbReference type="NCBI Taxonomy" id="1084522"/>
    <lineage>
        <taxon>Bacteria</taxon>
        <taxon>Pseudomonadati</taxon>
        <taxon>Bacteroidota</taxon>
        <taxon>Cytophagia</taxon>
        <taxon>Cytophagales</taxon>
        <taxon>Hymenobacteraceae</taxon>
        <taxon>Hymenobacter</taxon>
    </lineage>
</organism>
<dbReference type="RefSeq" id="WP_345233332.1">
    <property type="nucleotide sequence ID" value="NZ_BAABGZ010000008.1"/>
</dbReference>
<feature type="region of interest" description="Disordered" evidence="1">
    <location>
        <begin position="30"/>
        <end position="53"/>
    </location>
</feature>
<dbReference type="EMBL" id="BAABGZ010000008">
    <property type="protein sequence ID" value="GAA4348283.1"/>
    <property type="molecule type" value="Genomic_DNA"/>
</dbReference>
<evidence type="ECO:0000313" key="2">
    <source>
        <dbReference type="EMBL" id="GAA4348283.1"/>
    </source>
</evidence>
<comment type="caution">
    <text evidence="2">The sequence shown here is derived from an EMBL/GenBank/DDBJ whole genome shotgun (WGS) entry which is preliminary data.</text>
</comment>
<evidence type="ECO:0000313" key="3">
    <source>
        <dbReference type="Proteomes" id="UP001501153"/>
    </source>
</evidence>
<proteinExistence type="predicted"/>
<name>A0ABP8HZL5_9BACT</name>
<accession>A0ABP8HZL5</accession>